<keyword evidence="2" id="KW-1185">Reference proteome</keyword>
<dbReference type="Proteomes" id="UP001162131">
    <property type="component" value="Unassembled WGS sequence"/>
</dbReference>
<dbReference type="AlphaFoldDB" id="A0AAU9ISM6"/>
<accession>A0AAU9ISM6</accession>
<organism evidence="1 2">
    <name type="scientific">Blepharisma stoltei</name>
    <dbReference type="NCBI Taxonomy" id="1481888"/>
    <lineage>
        <taxon>Eukaryota</taxon>
        <taxon>Sar</taxon>
        <taxon>Alveolata</taxon>
        <taxon>Ciliophora</taxon>
        <taxon>Postciliodesmatophora</taxon>
        <taxon>Heterotrichea</taxon>
        <taxon>Heterotrichida</taxon>
        <taxon>Blepharismidae</taxon>
        <taxon>Blepharisma</taxon>
    </lineage>
</organism>
<sequence length="193" mass="22539">MENKKTEKCNRKIQNLKNNCPKGRKVKSEKQLNNDKNKTKDVGVFQLIRTLSPTNLEKAVSIKNKLDFAHRRTSSATIIQPSFTKKIDLYDSQHDSCKASTCISLDEETENVQVIDFTKEIFSKTESHNIFNEFFNDIADKENRSEKLSFLPSPMSDQIEWLYQKWQYNNENLNKNLTSCPKAKQILREKILM</sequence>
<comment type="caution">
    <text evidence="1">The sequence shown here is derived from an EMBL/GenBank/DDBJ whole genome shotgun (WGS) entry which is preliminary data.</text>
</comment>
<evidence type="ECO:0000313" key="2">
    <source>
        <dbReference type="Proteomes" id="UP001162131"/>
    </source>
</evidence>
<proteinExistence type="predicted"/>
<protein>
    <submittedName>
        <fullName evidence="1">Uncharacterized protein</fullName>
    </submittedName>
</protein>
<reference evidence="1" key="1">
    <citation type="submission" date="2021-09" db="EMBL/GenBank/DDBJ databases">
        <authorList>
            <consortium name="AG Swart"/>
            <person name="Singh M."/>
            <person name="Singh A."/>
            <person name="Seah K."/>
            <person name="Emmerich C."/>
        </authorList>
    </citation>
    <scope>NUCLEOTIDE SEQUENCE</scope>
    <source>
        <strain evidence="1">ATCC30299</strain>
    </source>
</reference>
<dbReference type="EMBL" id="CAJZBQ010000012">
    <property type="protein sequence ID" value="CAG9314755.1"/>
    <property type="molecule type" value="Genomic_DNA"/>
</dbReference>
<name>A0AAU9ISM6_9CILI</name>
<evidence type="ECO:0000313" key="1">
    <source>
        <dbReference type="EMBL" id="CAG9314755.1"/>
    </source>
</evidence>
<gene>
    <name evidence="1" type="ORF">BSTOLATCC_MIC11750</name>
</gene>